<dbReference type="Proteomes" id="UP000518266">
    <property type="component" value="Unassembled WGS sequence"/>
</dbReference>
<reference evidence="1 2" key="1">
    <citation type="submission" date="2020-03" db="EMBL/GenBank/DDBJ databases">
        <title>Dissostichus mawsoni Genome sequencing and assembly.</title>
        <authorList>
            <person name="Park H."/>
        </authorList>
    </citation>
    <scope>NUCLEOTIDE SEQUENCE [LARGE SCALE GENOMIC DNA]</scope>
    <source>
        <strain evidence="1">DM0001</strain>
        <tissue evidence="1">Muscle</tissue>
    </source>
</reference>
<evidence type="ECO:0000313" key="1">
    <source>
        <dbReference type="EMBL" id="KAF3847116.1"/>
    </source>
</evidence>
<accession>A0A7J5YCC9</accession>
<evidence type="ECO:0000313" key="2">
    <source>
        <dbReference type="Proteomes" id="UP000518266"/>
    </source>
</evidence>
<dbReference type="EMBL" id="JAAKFY010000013">
    <property type="protein sequence ID" value="KAF3847116.1"/>
    <property type="molecule type" value="Genomic_DNA"/>
</dbReference>
<dbReference type="AlphaFoldDB" id="A0A7J5YCC9"/>
<organism evidence="1 2">
    <name type="scientific">Dissostichus mawsoni</name>
    <name type="common">Antarctic cod</name>
    <dbReference type="NCBI Taxonomy" id="36200"/>
    <lineage>
        <taxon>Eukaryota</taxon>
        <taxon>Metazoa</taxon>
        <taxon>Chordata</taxon>
        <taxon>Craniata</taxon>
        <taxon>Vertebrata</taxon>
        <taxon>Euteleostomi</taxon>
        <taxon>Actinopterygii</taxon>
        <taxon>Neopterygii</taxon>
        <taxon>Teleostei</taxon>
        <taxon>Neoteleostei</taxon>
        <taxon>Acanthomorphata</taxon>
        <taxon>Eupercaria</taxon>
        <taxon>Perciformes</taxon>
        <taxon>Notothenioidei</taxon>
        <taxon>Nototheniidae</taxon>
        <taxon>Dissostichus</taxon>
    </lineage>
</organism>
<proteinExistence type="predicted"/>
<gene>
    <name evidence="1" type="ORF">F7725_020144</name>
</gene>
<dbReference type="PANTHER" id="PTHR31751">
    <property type="entry name" value="SI:CH211-108C17.2-RELATED-RELATED"/>
    <property type="match status" value="1"/>
</dbReference>
<dbReference type="PANTHER" id="PTHR31751:SF42">
    <property type="entry name" value="PROTEIN CBG10204"/>
    <property type="match status" value="1"/>
</dbReference>
<sequence length="140" mass="16218">MEVCCEPYPKQTQWLWRAICFMCTSRLEWKGSTKIAVEVEKLLCNTRLCNYIKRQSPGHQTSMVEGFHSLVNHFTPKMFAFSYSGMMCRTILAALHFNENSQRAQQATRAGNQMYSLHYPKYKQGGHIVRKVLDNATFGK</sequence>
<keyword evidence="2" id="KW-1185">Reference proteome</keyword>
<comment type="caution">
    <text evidence="1">The sequence shown here is derived from an EMBL/GenBank/DDBJ whole genome shotgun (WGS) entry which is preliminary data.</text>
</comment>
<dbReference type="OrthoDB" id="5814287at2759"/>
<name>A0A7J5YCC9_DISMA</name>
<protein>
    <submittedName>
        <fullName evidence="1">Uncharacterized protein</fullName>
    </submittedName>
</protein>